<dbReference type="InterPro" id="IPR050987">
    <property type="entry name" value="AtrR-like"/>
</dbReference>
<dbReference type="PROSITE" id="PS50048">
    <property type="entry name" value="ZN2_CY6_FUNGAL_2"/>
    <property type="match status" value="1"/>
</dbReference>
<dbReference type="SMART" id="SM00906">
    <property type="entry name" value="Fungal_trans"/>
    <property type="match status" value="1"/>
</dbReference>
<feature type="compositionally biased region" description="Polar residues" evidence="4">
    <location>
        <begin position="166"/>
        <end position="187"/>
    </location>
</feature>
<dbReference type="GO" id="GO:0008270">
    <property type="term" value="F:zinc ion binding"/>
    <property type="evidence" value="ECO:0007669"/>
    <property type="project" value="InterPro"/>
</dbReference>
<dbReference type="PANTHER" id="PTHR46910">
    <property type="entry name" value="TRANSCRIPTION FACTOR PDR1"/>
    <property type="match status" value="1"/>
</dbReference>
<keyword evidence="2" id="KW-0539">Nucleus</keyword>
<feature type="domain" description="Zn(2)-C6 fungal-type" evidence="5">
    <location>
        <begin position="88"/>
        <end position="117"/>
    </location>
</feature>
<evidence type="ECO:0000259" key="5">
    <source>
        <dbReference type="PROSITE" id="PS50048"/>
    </source>
</evidence>
<evidence type="ECO:0000256" key="3">
    <source>
        <dbReference type="SAM" id="Coils"/>
    </source>
</evidence>
<keyword evidence="1" id="KW-0479">Metal-binding</keyword>
<dbReference type="SUPFAM" id="SSF57701">
    <property type="entry name" value="Zn2/Cys6 DNA-binding domain"/>
    <property type="match status" value="1"/>
</dbReference>
<feature type="coiled-coil region" evidence="3">
    <location>
        <begin position="132"/>
        <end position="159"/>
    </location>
</feature>
<dbReference type="Pfam" id="PF04082">
    <property type="entry name" value="Fungal_trans"/>
    <property type="match status" value="1"/>
</dbReference>
<protein>
    <recommendedName>
        <fullName evidence="5">Zn(2)-C6 fungal-type domain-containing protein</fullName>
    </recommendedName>
</protein>
<gene>
    <name evidence="6" type="ORF">EI97DRAFT_455527</name>
</gene>
<dbReference type="InterPro" id="IPR036864">
    <property type="entry name" value="Zn2-C6_fun-type_DNA-bd_sf"/>
</dbReference>
<name>A0A6A6JTU6_WESOR</name>
<dbReference type="Proteomes" id="UP000800097">
    <property type="component" value="Unassembled WGS sequence"/>
</dbReference>
<dbReference type="GO" id="GO:0003677">
    <property type="term" value="F:DNA binding"/>
    <property type="evidence" value="ECO:0007669"/>
    <property type="project" value="InterPro"/>
</dbReference>
<dbReference type="CDD" id="cd12148">
    <property type="entry name" value="fungal_TF_MHR"/>
    <property type="match status" value="1"/>
</dbReference>
<dbReference type="SMART" id="SM00066">
    <property type="entry name" value="GAL4"/>
    <property type="match status" value="1"/>
</dbReference>
<feature type="region of interest" description="Disordered" evidence="4">
    <location>
        <begin position="18"/>
        <end position="43"/>
    </location>
</feature>
<keyword evidence="3" id="KW-0175">Coiled coil</keyword>
<dbReference type="OrthoDB" id="103819at2759"/>
<dbReference type="PANTHER" id="PTHR46910:SF5">
    <property type="entry name" value="ZN(II)2CYS6 TRANSCRIPTION FACTOR (EUROFUNG)"/>
    <property type="match status" value="1"/>
</dbReference>
<accession>A0A6A6JTU6</accession>
<dbReference type="EMBL" id="ML986486">
    <property type="protein sequence ID" value="KAF2279258.1"/>
    <property type="molecule type" value="Genomic_DNA"/>
</dbReference>
<sequence length="837" mass="93374">MNIWWPSWLWAIERPDPAGPRIPSRTTNNVSVRPEPTRTSTSKVACMSDTQSNERLGIANSMETRDEMDVVPDGPEGFGSYRGQLQRACDHCRSRKIRCDRRTPCSNCRASKLRCQTTVSTQKVQKQRLHISEEYEGKIDRIENRLTNIEHLLESLVARLDGINSPTNITEQSRQTSCSRNGPSPRSTGDVPAEPPAPFEGETALNPQSEYARELLEKAVDSTPSIGQNPDIREALASLQRIVGRDKQPNLPSGLAEEHSNQSVPNVDHANLDTPPWGSVNDIIDKATAYPTMSFTIVFPFLKLHDAKTMFQETLNAPEDFPAGRRLLIFGLLYHMYSEFATYPLPGQNARELSRYGQLCRKQMDTAMSQLDLWLPATFENILALMLAASYAVELCKPSLCWLLTSTAATLSQRLGYHRLASMKDDTPEERSAKIHVFWFIYTLDKTLSLRLGRASAIQDWDISLPYPGVGDIPYPVAGAERMTRMQVYWIRLAQLQARTYEQLFSPAAFQKTAEARLLAAKELVDNLNQAFSERGSLGLTDFRFSGASRRGNRSEVLTVPALLTGPVASPEISKNQKVDTRTLQVMGDLDDTFYYADCVLHYSTIALIERAVCPNSGTFSPQCLEAARAALRAHQKCNKQFNVRGCEEIWSCYVHWSILQAPFTPFIVLFCNAISTCSHADLKTLSDFVDTLESCRFVSEGAQRLWKMCQNFLLVARLYLEAKSKEHPVSIGVPVTASLGAPAVHTFTTGEQIDYRSLTQIDPYLSALGLEPTVDWPLLDPSAGNTGFGHAPSAVDANGFSIGNHQSLEDWFSGSRYIMGLMETDNSMIDLPAFNL</sequence>
<dbReference type="InterPro" id="IPR001138">
    <property type="entry name" value="Zn2Cys6_DnaBD"/>
</dbReference>
<dbReference type="Pfam" id="PF00172">
    <property type="entry name" value="Zn_clus"/>
    <property type="match status" value="1"/>
</dbReference>
<evidence type="ECO:0000313" key="7">
    <source>
        <dbReference type="Proteomes" id="UP000800097"/>
    </source>
</evidence>
<evidence type="ECO:0000256" key="1">
    <source>
        <dbReference type="ARBA" id="ARBA00022723"/>
    </source>
</evidence>
<dbReference type="GeneID" id="54553829"/>
<evidence type="ECO:0000313" key="6">
    <source>
        <dbReference type="EMBL" id="KAF2279258.1"/>
    </source>
</evidence>
<reference evidence="6" key="1">
    <citation type="journal article" date="2020" name="Stud. Mycol.">
        <title>101 Dothideomycetes genomes: a test case for predicting lifestyles and emergence of pathogens.</title>
        <authorList>
            <person name="Haridas S."/>
            <person name="Albert R."/>
            <person name="Binder M."/>
            <person name="Bloem J."/>
            <person name="Labutti K."/>
            <person name="Salamov A."/>
            <person name="Andreopoulos B."/>
            <person name="Baker S."/>
            <person name="Barry K."/>
            <person name="Bills G."/>
            <person name="Bluhm B."/>
            <person name="Cannon C."/>
            <person name="Castanera R."/>
            <person name="Culley D."/>
            <person name="Daum C."/>
            <person name="Ezra D."/>
            <person name="Gonzalez J."/>
            <person name="Henrissat B."/>
            <person name="Kuo A."/>
            <person name="Liang C."/>
            <person name="Lipzen A."/>
            <person name="Lutzoni F."/>
            <person name="Magnuson J."/>
            <person name="Mondo S."/>
            <person name="Nolan M."/>
            <person name="Ohm R."/>
            <person name="Pangilinan J."/>
            <person name="Park H.-J."/>
            <person name="Ramirez L."/>
            <person name="Alfaro M."/>
            <person name="Sun H."/>
            <person name="Tritt A."/>
            <person name="Yoshinaga Y."/>
            <person name="Zwiers L.-H."/>
            <person name="Turgeon B."/>
            <person name="Goodwin S."/>
            <person name="Spatafora J."/>
            <person name="Crous P."/>
            <person name="Grigoriev I."/>
        </authorList>
    </citation>
    <scope>NUCLEOTIDE SEQUENCE</scope>
    <source>
        <strain evidence="6">CBS 379.55</strain>
    </source>
</reference>
<dbReference type="AlphaFoldDB" id="A0A6A6JTU6"/>
<dbReference type="CDD" id="cd00067">
    <property type="entry name" value="GAL4"/>
    <property type="match status" value="1"/>
</dbReference>
<dbReference type="GO" id="GO:0006351">
    <property type="term" value="P:DNA-templated transcription"/>
    <property type="evidence" value="ECO:0007669"/>
    <property type="project" value="InterPro"/>
</dbReference>
<feature type="region of interest" description="Disordered" evidence="4">
    <location>
        <begin position="166"/>
        <end position="203"/>
    </location>
</feature>
<evidence type="ECO:0000256" key="4">
    <source>
        <dbReference type="SAM" id="MobiDB-lite"/>
    </source>
</evidence>
<feature type="compositionally biased region" description="Polar residues" evidence="4">
    <location>
        <begin position="24"/>
        <end position="43"/>
    </location>
</feature>
<organism evidence="6 7">
    <name type="scientific">Westerdykella ornata</name>
    <dbReference type="NCBI Taxonomy" id="318751"/>
    <lineage>
        <taxon>Eukaryota</taxon>
        <taxon>Fungi</taxon>
        <taxon>Dikarya</taxon>
        <taxon>Ascomycota</taxon>
        <taxon>Pezizomycotina</taxon>
        <taxon>Dothideomycetes</taxon>
        <taxon>Pleosporomycetidae</taxon>
        <taxon>Pleosporales</taxon>
        <taxon>Sporormiaceae</taxon>
        <taxon>Westerdykella</taxon>
    </lineage>
</organism>
<keyword evidence="7" id="KW-1185">Reference proteome</keyword>
<dbReference type="InterPro" id="IPR007219">
    <property type="entry name" value="XnlR_reg_dom"/>
</dbReference>
<evidence type="ECO:0000256" key="2">
    <source>
        <dbReference type="ARBA" id="ARBA00023242"/>
    </source>
</evidence>
<dbReference type="GO" id="GO:0000981">
    <property type="term" value="F:DNA-binding transcription factor activity, RNA polymerase II-specific"/>
    <property type="evidence" value="ECO:0007669"/>
    <property type="project" value="InterPro"/>
</dbReference>
<proteinExistence type="predicted"/>
<dbReference type="Gene3D" id="4.10.240.10">
    <property type="entry name" value="Zn(2)-C6 fungal-type DNA-binding domain"/>
    <property type="match status" value="1"/>
</dbReference>
<dbReference type="PROSITE" id="PS00463">
    <property type="entry name" value="ZN2_CY6_FUNGAL_1"/>
    <property type="match status" value="1"/>
</dbReference>
<dbReference type="RefSeq" id="XP_033656797.1">
    <property type="nucleotide sequence ID" value="XM_033800654.1"/>
</dbReference>